<feature type="domain" description="MoxR" evidence="2">
    <location>
        <begin position="18"/>
        <end position="191"/>
    </location>
</feature>
<evidence type="ECO:0000259" key="1">
    <source>
        <dbReference type="Pfam" id="PF17868"/>
    </source>
</evidence>
<gene>
    <name evidence="3" type="ORF">BE04_37640</name>
</gene>
<dbReference type="InterPro" id="IPR027417">
    <property type="entry name" value="P-loop_NTPase"/>
</dbReference>
<protein>
    <recommendedName>
        <fullName evidence="5">ATPase</fullName>
    </recommendedName>
</protein>
<name>A0A150P0T5_SORCE</name>
<dbReference type="Pfam" id="PF20030">
    <property type="entry name" value="bpMoxR"/>
    <property type="match status" value="1"/>
</dbReference>
<dbReference type="CDD" id="cd00009">
    <property type="entry name" value="AAA"/>
    <property type="match status" value="1"/>
</dbReference>
<dbReference type="Pfam" id="PF17868">
    <property type="entry name" value="AAA_lid_8"/>
    <property type="match status" value="1"/>
</dbReference>
<dbReference type="PANTHER" id="PTHR32204:SF0">
    <property type="entry name" value="ATPASE RAVA"/>
    <property type="match status" value="1"/>
</dbReference>
<dbReference type="Gene3D" id="3.40.50.300">
    <property type="entry name" value="P-loop containing nucleotide triphosphate hydrolases"/>
    <property type="match status" value="1"/>
</dbReference>
<evidence type="ECO:0000313" key="4">
    <source>
        <dbReference type="Proteomes" id="UP000075604"/>
    </source>
</evidence>
<evidence type="ECO:0000313" key="3">
    <source>
        <dbReference type="EMBL" id="KYF48514.1"/>
    </source>
</evidence>
<evidence type="ECO:0000259" key="2">
    <source>
        <dbReference type="Pfam" id="PF20030"/>
    </source>
</evidence>
<sequence length="383" mass="42692">MMKSTTSNSVDMASVRQRFRTVRDSLLAAFRERENAVECILLAALSGNHALLVGPPGTAKSALFFGFLSCFPDARKFQTLVTKFGTEDEYFGPVKLSALKNDLWERNLDGRLAGVECAFLDEVFKGSDSVLNAFLSAMNERLYKGRPIPLRMLVGASNELPEEENLAAVYDRFLLRDLVEYVQADAIWMQLVATPPAYTASAQIKLAEWDAARADVGRVTLPERIVQELLRVRNELKANGIVVSDRRWIALTRVLRAAAWLDDCAEVELDHLAVLRYGLWQKPDDRARVVAVLDTVDRSAVAKAITVVDEALRAYAHRPTEAAAYLEALPKLAADITDAAKRVQEQLKEGVSRRAQARIQPKLDELKKVHDALKADLAKRYAL</sequence>
<dbReference type="EMBL" id="JELX01004376">
    <property type="protein sequence ID" value="KYF48514.1"/>
    <property type="molecule type" value="Genomic_DNA"/>
</dbReference>
<accession>A0A150P0T5</accession>
<dbReference type="Proteomes" id="UP000075604">
    <property type="component" value="Unassembled WGS sequence"/>
</dbReference>
<dbReference type="InterPro" id="IPR050513">
    <property type="entry name" value="RavA_ATPases"/>
</dbReference>
<reference evidence="3 4" key="1">
    <citation type="submission" date="2014-02" db="EMBL/GenBank/DDBJ databases">
        <title>The small core and large imbalanced accessory genome model reveals a collaborative survival strategy of Sorangium cellulosum strains in nature.</title>
        <authorList>
            <person name="Han K."/>
            <person name="Peng R."/>
            <person name="Blom J."/>
            <person name="Li Y.-Z."/>
        </authorList>
    </citation>
    <scope>NUCLEOTIDE SEQUENCE [LARGE SCALE GENOMIC DNA]</scope>
    <source>
        <strain evidence="3 4">So0157-18</strain>
    </source>
</reference>
<dbReference type="SUPFAM" id="SSF52540">
    <property type="entry name" value="P-loop containing nucleoside triphosphate hydrolases"/>
    <property type="match status" value="1"/>
</dbReference>
<dbReference type="InterPro" id="IPR041538">
    <property type="entry name" value="RavA-like_AAA_lid"/>
</dbReference>
<organism evidence="3 4">
    <name type="scientific">Sorangium cellulosum</name>
    <name type="common">Polyangium cellulosum</name>
    <dbReference type="NCBI Taxonomy" id="56"/>
    <lineage>
        <taxon>Bacteria</taxon>
        <taxon>Pseudomonadati</taxon>
        <taxon>Myxococcota</taxon>
        <taxon>Polyangia</taxon>
        <taxon>Polyangiales</taxon>
        <taxon>Polyangiaceae</taxon>
        <taxon>Sorangium</taxon>
    </lineage>
</organism>
<dbReference type="AlphaFoldDB" id="A0A150P0T5"/>
<comment type="caution">
    <text evidence="3">The sequence shown here is derived from an EMBL/GenBank/DDBJ whole genome shotgun (WGS) entry which is preliminary data.</text>
</comment>
<dbReference type="PANTHER" id="PTHR32204">
    <property type="entry name" value="ATPASE RAVA"/>
    <property type="match status" value="1"/>
</dbReference>
<feature type="domain" description="ATPase RavA-like AAA lid" evidence="1">
    <location>
        <begin position="225"/>
        <end position="291"/>
    </location>
</feature>
<proteinExistence type="predicted"/>
<dbReference type="InterPro" id="IPR045427">
    <property type="entry name" value="MoxR"/>
</dbReference>
<evidence type="ECO:0008006" key="5">
    <source>
        <dbReference type="Google" id="ProtNLM"/>
    </source>
</evidence>